<keyword evidence="1" id="KW-0723">Serine/threonine-protein kinase</keyword>
<comment type="caution">
    <text evidence="3">The sequence shown here is derived from an EMBL/GenBank/DDBJ whole genome shotgun (WGS) entry which is preliminary data.</text>
</comment>
<dbReference type="EMBL" id="BOOA01000009">
    <property type="protein sequence ID" value="GIH23278.1"/>
    <property type="molecule type" value="Genomic_DNA"/>
</dbReference>
<name>A0A919Q9E6_9ACTN</name>
<protein>
    <recommendedName>
        <fullName evidence="2">Histidine kinase/HSP90-like ATPase domain-containing protein</fullName>
    </recommendedName>
</protein>
<keyword evidence="4" id="KW-1185">Reference proteome</keyword>
<dbReference type="Gene3D" id="3.30.565.10">
    <property type="entry name" value="Histidine kinase-like ATPase, C-terminal domain"/>
    <property type="match status" value="1"/>
</dbReference>
<accession>A0A919Q9E6</accession>
<dbReference type="AlphaFoldDB" id="A0A919Q9E6"/>
<evidence type="ECO:0000313" key="3">
    <source>
        <dbReference type="EMBL" id="GIH23278.1"/>
    </source>
</evidence>
<evidence type="ECO:0000259" key="2">
    <source>
        <dbReference type="Pfam" id="PF13581"/>
    </source>
</evidence>
<keyword evidence="1" id="KW-0418">Kinase</keyword>
<gene>
    <name evidence="3" type="ORF">Aph01nite_15880</name>
</gene>
<dbReference type="Proteomes" id="UP000640052">
    <property type="component" value="Unassembled WGS sequence"/>
</dbReference>
<reference evidence="3" key="1">
    <citation type="submission" date="2021-01" db="EMBL/GenBank/DDBJ databases">
        <title>Whole genome shotgun sequence of Acrocarpospora phusangensis NBRC 108782.</title>
        <authorList>
            <person name="Komaki H."/>
            <person name="Tamura T."/>
        </authorList>
    </citation>
    <scope>NUCLEOTIDE SEQUENCE</scope>
    <source>
        <strain evidence="3">NBRC 108782</strain>
    </source>
</reference>
<sequence>MTGILLSLEFDQNAITHVRHLVQRAAHAAGLIGAALEDYVLAVHEAVTNAVKYGLGPRSIAIWEESGQFCCEVRDSGPGIPYHTLISDELAEHTPLGGRGLWLMRRLTHTTIQTSSTGTTVRLAAPLP</sequence>
<dbReference type="PANTHER" id="PTHR35526:SF3">
    <property type="entry name" value="ANTI-SIGMA-F FACTOR RSBW"/>
    <property type="match status" value="1"/>
</dbReference>
<organism evidence="3 4">
    <name type="scientific">Acrocarpospora phusangensis</name>
    <dbReference type="NCBI Taxonomy" id="1070424"/>
    <lineage>
        <taxon>Bacteria</taxon>
        <taxon>Bacillati</taxon>
        <taxon>Actinomycetota</taxon>
        <taxon>Actinomycetes</taxon>
        <taxon>Streptosporangiales</taxon>
        <taxon>Streptosporangiaceae</taxon>
        <taxon>Acrocarpospora</taxon>
    </lineage>
</organism>
<dbReference type="RefSeq" id="WP_204040091.1">
    <property type="nucleotide sequence ID" value="NZ_BOOA01000009.1"/>
</dbReference>
<dbReference type="InterPro" id="IPR050267">
    <property type="entry name" value="Anti-sigma-factor_SerPK"/>
</dbReference>
<dbReference type="SUPFAM" id="SSF55874">
    <property type="entry name" value="ATPase domain of HSP90 chaperone/DNA topoisomerase II/histidine kinase"/>
    <property type="match status" value="1"/>
</dbReference>
<dbReference type="CDD" id="cd16936">
    <property type="entry name" value="HATPase_RsbW-like"/>
    <property type="match status" value="1"/>
</dbReference>
<evidence type="ECO:0000256" key="1">
    <source>
        <dbReference type="ARBA" id="ARBA00022527"/>
    </source>
</evidence>
<feature type="domain" description="Histidine kinase/HSP90-like ATPase" evidence="2">
    <location>
        <begin position="11"/>
        <end position="123"/>
    </location>
</feature>
<keyword evidence="1" id="KW-0808">Transferase</keyword>
<dbReference type="PANTHER" id="PTHR35526">
    <property type="entry name" value="ANTI-SIGMA-F FACTOR RSBW-RELATED"/>
    <property type="match status" value="1"/>
</dbReference>
<evidence type="ECO:0000313" key="4">
    <source>
        <dbReference type="Proteomes" id="UP000640052"/>
    </source>
</evidence>
<dbReference type="InterPro" id="IPR036890">
    <property type="entry name" value="HATPase_C_sf"/>
</dbReference>
<proteinExistence type="predicted"/>
<dbReference type="Pfam" id="PF13581">
    <property type="entry name" value="HATPase_c_2"/>
    <property type="match status" value="1"/>
</dbReference>
<dbReference type="GO" id="GO:0004674">
    <property type="term" value="F:protein serine/threonine kinase activity"/>
    <property type="evidence" value="ECO:0007669"/>
    <property type="project" value="UniProtKB-KW"/>
</dbReference>
<dbReference type="InterPro" id="IPR003594">
    <property type="entry name" value="HATPase_dom"/>
</dbReference>